<evidence type="ECO:0000313" key="5">
    <source>
        <dbReference type="EMBL" id="AIA85103.1"/>
    </source>
</evidence>
<dbReference type="AlphaFoldDB" id="A0A060BLI1"/>
<dbReference type="SUPFAM" id="SSF51445">
    <property type="entry name" value="(Trans)glycosidases"/>
    <property type="match status" value="1"/>
</dbReference>
<dbReference type="EMBL" id="KF117845">
    <property type="protein sequence ID" value="AIA85103.1"/>
    <property type="molecule type" value="Genomic_DNA"/>
</dbReference>
<dbReference type="InterPro" id="IPR013780">
    <property type="entry name" value="Glyco_hydro_b"/>
</dbReference>
<dbReference type="Pfam" id="PF21365">
    <property type="entry name" value="Glyco_hydro_31_3rd"/>
    <property type="match status" value="1"/>
</dbReference>
<dbReference type="GO" id="GO:0004553">
    <property type="term" value="F:hydrolase activity, hydrolyzing O-glycosyl compounds"/>
    <property type="evidence" value="ECO:0007669"/>
    <property type="project" value="InterPro"/>
</dbReference>
<evidence type="ECO:0000259" key="4">
    <source>
        <dbReference type="Pfam" id="PF21365"/>
    </source>
</evidence>
<reference evidence="5" key="1">
    <citation type="journal article" date="2013" name="Environ. Microbiol.">
        <title>Seasonally variable intestinal metagenomes of the red palm weevil (Rhynchophorus ferrugineus).</title>
        <authorList>
            <person name="Jia S."/>
            <person name="Zhang X."/>
            <person name="Zhang G."/>
            <person name="Yin A."/>
            <person name="Zhang S."/>
            <person name="Li F."/>
            <person name="Wang L."/>
            <person name="Zhao D."/>
            <person name="Yun Q."/>
            <person name="Tala"/>
            <person name="Wang J."/>
            <person name="Sun G."/>
            <person name="Baabdullah M."/>
            <person name="Yu X."/>
            <person name="Hu S."/>
            <person name="Al-Mssallem I.S."/>
            <person name="Yu J."/>
        </authorList>
    </citation>
    <scope>NUCLEOTIDE SEQUENCE</scope>
</reference>
<dbReference type="SUPFAM" id="SSF51011">
    <property type="entry name" value="Glycosyl hydrolase domain"/>
    <property type="match status" value="1"/>
</dbReference>
<keyword evidence="2" id="KW-0326">Glycosidase</keyword>
<dbReference type="Gene3D" id="2.60.40.1180">
    <property type="entry name" value="Golgi alpha-mannosidase II"/>
    <property type="match status" value="1"/>
</dbReference>
<name>A0A060BLI1_9BACT</name>
<dbReference type="Pfam" id="PF01055">
    <property type="entry name" value="Glyco_hydro_31_2nd"/>
    <property type="match status" value="1"/>
</dbReference>
<accession>A0A060BLI1</accession>
<proteinExistence type="inferred from homology"/>
<dbReference type="PANTHER" id="PTHR43863">
    <property type="entry name" value="HYDROLASE, PUTATIVE (AFU_ORTHOLOGUE AFUA_1G03140)-RELATED"/>
    <property type="match status" value="1"/>
</dbReference>
<dbReference type="InterPro" id="IPR000322">
    <property type="entry name" value="Glyco_hydro_31_TIM"/>
</dbReference>
<sequence>MVAFCPLFRAHGQYPFREVWNIAPEGHPCYNSILYYTKLRYNLMPYIYSLAGMTHFNDYTIMRPLVMDFADDTRVNNIGDQYLFGPSFMVAPVL</sequence>
<dbReference type="GO" id="GO:0005975">
    <property type="term" value="P:carbohydrate metabolic process"/>
    <property type="evidence" value="ECO:0007669"/>
    <property type="project" value="InterPro"/>
</dbReference>
<dbReference type="InterPro" id="IPR017853">
    <property type="entry name" value="GH"/>
</dbReference>
<dbReference type="InterPro" id="IPR051816">
    <property type="entry name" value="Glycosyl_Hydrolase_31"/>
</dbReference>
<dbReference type="PANTHER" id="PTHR43863:SF2">
    <property type="entry name" value="MALTASE-GLUCOAMYLASE"/>
    <property type="match status" value="1"/>
</dbReference>
<comment type="similarity">
    <text evidence="1 2">Belongs to the glycosyl hydrolase 31 family.</text>
</comment>
<evidence type="ECO:0000259" key="3">
    <source>
        <dbReference type="Pfam" id="PF01055"/>
    </source>
</evidence>
<evidence type="ECO:0000256" key="2">
    <source>
        <dbReference type="RuleBase" id="RU361185"/>
    </source>
</evidence>
<dbReference type="InterPro" id="IPR048395">
    <property type="entry name" value="Glyco_hydro_31_C"/>
</dbReference>
<dbReference type="Gene3D" id="3.20.20.80">
    <property type="entry name" value="Glycosidases"/>
    <property type="match status" value="1"/>
</dbReference>
<evidence type="ECO:0000256" key="1">
    <source>
        <dbReference type="ARBA" id="ARBA00007806"/>
    </source>
</evidence>
<organism evidence="5">
    <name type="scientific">uncultured Parabacteroides sp</name>
    <dbReference type="NCBI Taxonomy" id="512312"/>
    <lineage>
        <taxon>Bacteria</taxon>
        <taxon>Pseudomonadati</taxon>
        <taxon>Bacteroidota</taxon>
        <taxon>Bacteroidia</taxon>
        <taxon>Bacteroidales</taxon>
        <taxon>Tannerellaceae</taxon>
        <taxon>Parabacteroides</taxon>
        <taxon>environmental samples</taxon>
    </lineage>
</organism>
<protein>
    <submittedName>
        <fullName evidence="5">Glyco_hydro_31</fullName>
    </submittedName>
</protein>
<feature type="domain" description="Glycosyl hydrolase family 31 C-terminal" evidence="4">
    <location>
        <begin position="59"/>
        <end position="94"/>
    </location>
</feature>
<feature type="domain" description="Glycoside hydrolase family 31 TIM barrel" evidence="3">
    <location>
        <begin position="3"/>
        <end position="50"/>
    </location>
</feature>
<keyword evidence="2" id="KW-0378">Hydrolase</keyword>